<gene>
    <name evidence="2" type="ORF">UFOPK2399_00369</name>
</gene>
<protein>
    <submittedName>
        <fullName evidence="2">Unannotated protein</fullName>
    </submittedName>
</protein>
<feature type="domain" description="Methyltransferase" evidence="1">
    <location>
        <begin position="75"/>
        <end position="178"/>
    </location>
</feature>
<reference evidence="2" key="1">
    <citation type="submission" date="2020-05" db="EMBL/GenBank/DDBJ databases">
        <authorList>
            <person name="Chiriac C."/>
            <person name="Salcher M."/>
            <person name="Ghai R."/>
            <person name="Kavagutti S V."/>
        </authorList>
    </citation>
    <scope>NUCLEOTIDE SEQUENCE</scope>
</reference>
<evidence type="ECO:0000259" key="1">
    <source>
        <dbReference type="Pfam" id="PF13847"/>
    </source>
</evidence>
<organism evidence="2">
    <name type="scientific">freshwater metagenome</name>
    <dbReference type="NCBI Taxonomy" id="449393"/>
    <lineage>
        <taxon>unclassified sequences</taxon>
        <taxon>metagenomes</taxon>
        <taxon>ecological metagenomes</taxon>
    </lineage>
</organism>
<dbReference type="GO" id="GO:0008168">
    <property type="term" value="F:methyltransferase activity"/>
    <property type="evidence" value="ECO:0007669"/>
    <property type="project" value="TreeGrafter"/>
</dbReference>
<dbReference type="InterPro" id="IPR025714">
    <property type="entry name" value="Methyltranfer_dom"/>
</dbReference>
<dbReference type="Pfam" id="PF13847">
    <property type="entry name" value="Methyltransf_31"/>
    <property type="match status" value="1"/>
</dbReference>
<evidence type="ECO:0000313" key="2">
    <source>
        <dbReference type="EMBL" id="CAB4686405.1"/>
    </source>
</evidence>
<dbReference type="Gene3D" id="3.40.50.150">
    <property type="entry name" value="Vaccinia Virus protein VP39"/>
    <property type="match status" value="1"/>
</dbReference>
<sequence length="302" mass="32487">MSAHRKRPIGHTHPQKGYVTNLATKIGENDTVSAAGQSRELWETMGARWAEHRDILWDGTRPVSEWLVAHLDAQPGETILELAAGTGDTGFLIAASLGSQVRLLTSDRSESMLAGARARAAELGLTGVEFRALDAEALELADGSRDAVLSRFGYLLKGNRPLAEVRRVLRPGGRLAFAVWAERSRNAWMTVPRQALAAAGDFDEGRSGDLLAGRSLDAVSAAVCAAGFSVEAIDEIRVAYRFPDEPALWAFAAELRGPVALAIEELDDERRAVVRAELERRAEPDGLGGYILGGVAIVVLAR</sequence>
<proteinExistence type="predicted"/>
<name>A0A6J6NNZ1_9ZZZZ</name>
<dbReference type="EMBL" id="CAEZXP010000001">
    <property type="protein sequence ID" value="CAB4686405.1"/>
    <property type="molecule type" value="Genomic_DNA"/>
</dbReference>
<dbReference type="PANTHER" id="PTHR42912:SF93">
    <property type="entry name" value="N6-ADENOSINE-METHYLTRANSFERASE TMT1A"/>
    <property type="match status" value="1"/>
</dbReference>
<dbReference type="AlphaFoldDB" id="A0A6J6NNZ1"/>
<dbReference type="CDD" id="cd02440">
    <property type="entry name" value="AdoMet_MTases"/>
    <property type="match status" value="1"/>
</dbReference>
<dbReference type="InterPro" id="IPR050508">
    <property type="entry name" value="Methyltransf_Superfamily"/>
</dbReference>
<accession>A0A6J6NNZ1</accession>
<dbReference type="InterPro" id="IPR029063">
    <property type="entry name" value="SAM-dependent_MTases_sf"/>
</dbReference>
<dbReference type="PANTHER" id="PTHR42912">
    <property type="entry name" value="METHYLTRANSFERASE"/>
    <property type="match status" value="1"/>
</dbReference>
<dbReference type="SUPFAM" id="SSF53335">
    <property type="entry name" value="S-adenosyl-L-methionine-dependent methyltransferases"/>
    <property type="match status" value="1"/>
</dbReference>